<keyword evidence="3" id="KW-1185">Reference proteome</keyword>
<sequence>MPVVLVELVPVVRQHVLAVMNYRIKLAKPSGFLGLRQFAVARNWREREAHSSGRGGQPLNRNHHASTTSH</sequence>
<organism evidence="2 3">
    <name type="scientific">Lacticaseibacillus pantheris DSM 15945 = JCM 12539 = NBRC 106106</name>
    <dbReference type="NCBI Taxonomy" id="1423783"/>
    <lineage>
        <taxon>Bacteria</taxon>
        <taxon>Bacillati</taxon>
        <taxon>Bacillota</taxon>
        <taxon>Bacilli</taxon>
        <taxon>Lactobacillales</taxon>
        <taxon>Lactobacillaceae</taxon>
        <taxon>Lacticaseibacillus</taxon>
    </lineage>
</organism>
<dbReference type="EMBL" id="AZFJ01000040">
    <property type="protein sequence ID" value="KRL86698.1"/>
    <property type="molecule type" value="Genomic_DNA"/>
</dbReference>
<dbReference type="Proteomes" id="UP000051922">
    <property type="component" value="Unassembled WGS sequence"/>
</dbReference>
<reference evidence="2 3" key="1">
    <citation type="journal article" date="2015" name="Genome Announc.">
        <title>Expanding the biotechnology potential of lactobacilli through comparative genomics of 213 strains and associated genera.</title>
        <authorList>
            <person name="Sun Z."/>
            <person name="Harris H.M."/>
            <person name="McCann A."/>
            <person name="Guo C."/>
            <person name="Argimon S."/>
            <person name="Zhang W."/>
            <person name="Yang X."/>
            <person name="Jeffery I.B."/>
            <person name="Cooney J.C."/>
            <person name="Kagawa T.F."/>
            <person name="Liu W."/>
            <person name="Song Y."/>
            <person name="Salvetti E."/>
            <person name="Wrobel A."/>
            <person name="Rasinkangas P."/>
            <person name="Parkhill J."/>
            <person name="Rea M.C."/>
            <person name="O'Sullivan O."/>
            <person name="Ritari J."/>
            <person name="Douillard F.P."/>
            <person name="Paul Ross R."/>
            <person name="Yang R."/>
            <person name="Briner A.E."/>
            <person name="Felis G.E."/>
            <person name="de Vos W.M."/>
            <person name="Barrangou R."/>
            <person name="Klaenhammer T.R."/>
            <person name="Caufield P.W."/>
            <person name="Cui Y."/>
            <person name="Zhang H."/>
            <person name="O'Toole P.W."/>
        </authorList>
    </citation>
    <scope>NUCLEOTIDE SEQUENCE [LARGE SCALE GENOMIC DNA]</scope>
    <source>
        <strain evidence="2 3">DSM 15945</strain>
    </source>
</reference>
<accession>A0A0R1U5F3</accession>
<evidence type="ECO:0000313" key="3">
    <source>
        <dbReference type="Proteomes" id="UP000051922"/>
    </source>
</evidence>
<name>A0A0R1U5F3_9LACO</name>
<feature type="region of interest" description="Disordered" evidence="1">
    <location>
        <begin position="46"/>
        <end position="70"/>
    </location>
</feature>
<protein>
    <submittedName>
        <fullName evidence="2">Uncharacterized protein</fullName>
    </submittedName>
</protein>
<proteinExistence type="predicted"/>
<dbReference type="AlphaFoldDB" id="A0A0R1U5F3"/>
<comment type="caution">
    <text evidence="2">The sequence shown here is derived from an EMBL/GenBank/DDBJ whole genome shotgun (WGS) entry which is preliminary data.</text>
</comment>
<dbReference type="PATRIC" id="fig|1423783.4.peg.687"/>
<evidence type="ECO:0000313" key="2">
    <source>
        <dbReference type="EMBL" id="KRL86698.1"/>
    </source>
</evidence>
<gene>
    <name evidence="2" type="ORF">FC50_GL000664</name>
</gene>
<evidence type="ECO:0000256" key="1">
    <source>
        <dbReference type="SAM" id="MobiDB-lite"/>
    </source>
</evidence>